<dbReference type="EMBL" id="CP024988">
    <property type="protein sequence ID" value="AWT25996.1"/>
    <property type="molecule type" value="Genomic_DNA"/>
</dbReference>
<organism evidence="2 3">
    <name type="scientific">Corynebacterium provencense</name>
    <dbReference type="NCBI Taxonomy" id="1737425"/>
    <lineage>
        <taxon>Bacteria</taxon>
        <taxon>Bacillati</taxon>
        <taxon>Actinomycetota</taxon>
        <taxon>Actinomycetes</taxon>
        <taxon>Mycobacteriales</taxon>
        <taxon>Corynebacteriaceae</taxon>
        <taxon>Corynebacterium</taxon>
    </lineage>
</organism>
<proteinExistence type="predicted"/>
<dbReference type="Gene3D" id="3.40.50.1820">
    <property type="entry name" value="alpha/beta hydrolase"/>
    <property type="match status" value="1"/>
</dbReference>
<dbReference type="AlphaFoldDB" id="A0A2Z3YNL9"/>
<protein>
    <recommendedName>
        <fullName evidence="1">Serine aminopeptidase S33 domain-containing protein</fullName>
    </recommendedName>
</protein>
<dbReference type="PANTHER" id="PTHR42886">
    <property type="entry name" value="RE40534P-RELATED"/>
    <property type="match status" value="1"/>
</dbReference>
<dbReference type="SUPFAM" id="SSF53474">
    <property type="entry name" value="alpha/beta-Hydrolases"/>
    <property type="match status" value="1"/>
</dbReference>
<evidence type="ECO:0000259" key="1">
    <source>
        <dbReference type="Pfam" id="PF12146"/>
    </source>
</evidence>
<keyword evidence="3" id="KW-1185">Reference proteome</keyword>
<sequence length="390" mass="41896">MNEPGNPLRTVPEPASVHLDLAAVLSHPLGLSIHDLDFVPDMLGEGYEHTTVSLGDDPDGETPGVPVVCTVIRHRPAGVDPGKFASRPALLFVHGMTDYFFQTHVAEHFTARGYAVYGIDLRKCGRSHRPGQTWHHVTSQSVYDEDLSVAVSLLGAGHPYVIPVGHSTGGLDVTMFVSRLHAASRRGDPARETLYRSVAAVVLNSPWLDLQFNALTNAVIRSVFPVVSRHAPTLPVPGGIDPTYGRTLHVSEFGEWDYDRRFKPLRPRSKQVSWLVGVAREIGRLQSGGFSTGVPTLLVCSDADGSGRSVDDGSGVKVPAPEAFRSDTVLKPSQMRRAARLVDPGCVVVTVPGAVHDVFLSREDARDAAFAAVDRFLAQVVASRGGAGAN</sequence>
<dbReference type="RefSeq" id="WP_227871224.1">
    <property type="nucleotide sequence ID" value="NZ_CABKVS010000001.1"/>
</dbReference>
<dbReference type="Proteomes" id="UP000247696">
    <property type="component" value="Chromosome"/>
</dbReference>
<dbReference type="STRING" id="1737425.GCA_900049755_00101"/>
<dbReference type="PANTHER" id="PTHR42886:SF29">
    <property type="entry name" value="PUMMELIG, ISOFORM A"/>
    <property type="match status" value="1"/>
</dbReference>
<feature type="domain" description="Serine aminopeptidase S33" evidence="1">
    <location>
        <begin position="87"/>
        <end position="304"/>
    </location>
</feature>
<evidence type="ECO:0000313" key="3">
    <source>
        <dbReference type="Proteomes" id="UP000247696"/>
    </source>
</evidence>
<dbReference type="InterPro" id="IPR022742">
    <property type="entry name" value="Hydrolase_4"/>
</dbReference>
<name>A0A2Z3YNL9_9CORY</name>
<gene>
    <name evidence="2" type="ORF">Csp1_11960</name>
</gene>
<evidence type="ECO:0000313" key="2">
    <source>
        <dbReference type="EMBL" id="AWT25996.1"/>
    </source>
</evidence>
<accession>A0A2Z3YNL9</accession>
<reference evidence="3" key="1">
    <citation type="submission" date="2017-11" db="EMBL/GenBank/DDBJ databases">
        <title>Otitis media/interna in a cat caused by the recently described species Corynebacterium provencense.</title>
        <authorList>
            <person name="Kittl S."/>
            <person name="Brodard I."/>
            <person name="Rychener L."/>
            <person name="Jores J."/>
            <person name="Roosje P."/>
            <person name="Gobeli Brawand S."/>
        </authorList>
    </citation>
    <scope>NUCLEOTIDE SEQUENCE [LARGE SCALE GENOMIC DNA]</scope>
    <source>
        <strain evidence="3">17KM38</strain>
    </source>
</reference>
<dbReference type="Pfam" id="PF12146">
    <property type="entry name" value="Hydrolase_4"/>
    <property type="match status" value="1"/>
</dbReference>
<dbReference type="InterPro" id="IPR029058">
    <property type="entry name" value="AB_hydrolase_fold"/>
</dbReference>
<dbReference type="KEGG" id="cpre:Csp1_11960"/>